<evidence type="ECO:0000313" key="5">
    <source>
        <dbReference type="Proteomes" id="UP000274504"/>
    </source>
</evidence>
<organism evidence="6">
    <name type="scientific">Hymenolepis diminuta</name>
    <name type="common">Rat tapeworm</name>
    <dbReference type="NCBI Taxonomy" id="6216"/>
    <lineage>
        <taxon>Eukaryota</taxon>
        <taxon>Metazoa</taxon>
        <taxon>Spiralia</taxon>
        <taxon>Lophotrochozoa</taxon>
        <taxon>Platyhelminthes</taxon>
        <taxon>Cestoda</taxon>
        <taxon>Eucestoda</taxon>
        <taxon>Cyclophyllidea</taxon>
        <taxon>Hymenolepididae</taxon>
        <taxon>Hymenolepis</taxon>
    </lineage>
</organism>
<evidence type="ECO:0000256" key="1">
    <source>
        <dbReference type="SAM" id="MobiDB-lite"/>
    </source>
</evidence>
<protein>
    <submittedName>
        <fullName evidence="6">Lipase_3 domain-containing protein</fullName>
    </submittedName>
</protein>
<keyword evidence="2" id="KW-0472">Membrane</keyword>
<keyword evidence="2" id="KW-1133">Transmembrane helix</keyword>
<feature type="compositionally biased region" description="Low complexity" evidence="1">
    <location>
        <begin position="1235"/>
        <end position="1257"/>
    </location>
</feature>
<feature type="region of interest" description="Disordered" evidence="1">
    <location>
        <begin position="1018"/>
        <end position="1045"/>
    </location>
</feature>
<dbReference type="GO" id="GO:0030165">
    <property type="term" value="F:PDZ domain binding"/>
    <property type="evidence" value="ECO:0007669"/>
    <property type="project" value="TreeGrafter"/>
</dbReference>
<dbReference type="EMBL" id="UYSG01011003">
    <property type="protein sequence ID" value="VDL60269.1"/>
    <property type="molecule type" value="Genomic_DNA"/>
</dbReference>
<feature type="transmembrane region" description="Helical" evidence="2">
    <location>
        <begin position="209"/>
        <end position="232"/>
    </location>
</feature>
<feature type="compositionally biased region" description="Low complexity" evidence="1">
    <location>
        <begin position="1023"/>
        <end position="1033"/>
    </location>
</feature>
<dbReference type="STRING" id="6216.A0A0R3SRV5"/>
<dbReference type="Pfam" id="PF23307">
    <property type="entry name" value="SAM_KIDINS220"/>
    <property type="match status" value="1"/>
</dbReference>
<dbReference type="InterPro" id="IPR052771">
    <property type="entry name" value="Neurotrophin_sig_adaptor"/>
</dbReference>
<dbReference type="Proteomes" id="UP000274504">
    <property type="component" value="Unassembled WGS sequence"/>
</dbReference>
<feature type="region of interest" description="Disordered" evidence="1">
    <location>
        <begin position="801"/>
        <end position="828"/>
    </location>
</feature>
<evidence type="ECO:0000256" key="2">
    <source>
        <dbReference type="SAM" id="Phobius"/>
    </source>
</evidence>
<proteinExistence type="predicted"/>
<accession>A0A0R3SRV5</accession>
<feature type="domain" description="Kinase D-interacting substrate of 220 kDa-like SAM" evidence="3">
    <location>
        <begin position="1051"/>
        <end position="1104"/>
    </location>
</feature>
<dbReference type="PANTHER" id="PTHR24116">
    <property type="entry name" value="KINASE D-INTERACTING SUBSTRATE OF 220 KDA"/>
    <property type="match status" value="1"/>
</dbReference>
<dbReference type="WBParaSite" id="HDID_0000795301-mRNA-1">
    <property type="protein sequence ID" value="HDID_0000795301-mRNA-1"/>
    <property type="gene ID" value="HDID_0000795301"/>
</dbReference>
<feature type="compositionally biased region" description="Basic residues" evidence="1">
    <location>
        <begin position="1268"/>
        <end position="1278"/>
    </location>
</feature>
<name>A0A0R3SRV5_HYMDI</name>
<gene>
    <name evidence="4" type="ORF">HDID_LOCUS7951</name>
</gene>
<feature type="transmembrane region" description="Helical" evidence="2">
    <location>
        <begin position="366"/>
        <end position="385"/>
    </location>
</feature>
<dbReference type="PANTHER" id="PTHR24116:SF0">
    <property type="entry name" value="KINASE D-INTERACTING SUBSTRATE OF 220 KDA"/>
    <property type="match status" value="1"/>
</dbReference>
<dbReference type="GO" id="GO:0019887">
    <property type="term" value="F:protein kinase regulator activity"/>
    <property type="evidence" value="ECO:0007669"/>
    <property type="project" value="TreeGrafter"/>
</dbReference>
<reference evidence="6" key="1">
    <citation type="submission" date="2016-04" db="UniProtKB">
        <authorList>
            <consortium name="WormBaseParasite"/>
        </authorList>
    </citation>
    <scope>IDENTIFICATION</scope>
</reference>
<dbReference type="OrthoDB" id="6084525at2759"/>
<dbReference type="AlphaFoldDB" id="A0A0R3SRV5"/>
<feature type="region of interest" description="Disordered" evidence="1">
    <location>
        <begin position="1235"/>
        <end position="1278"/>
    </location>
</feature>
<feature type="region of interest" description="Disordered" evidence="1">
    <location>
        <begin position="1"/>
        <end position="27"/>
    </location>
</feature>
<sequence>MQPRYASNSSETGDERETWSSSSVTVPPITGFHSQIHPPHHHHFYRPSVRPISPPPTVPLSVQNTPLEPHLHRHQQYGASHEWHRLKDNSTHSHVPLTESPKLLPCKTLGIDLYETGNLQLGTHIANLRGRSHTAGFPDLPPFQQRCTHALADIITSPYTIGLPAQIGVFLRPDGTRRSAFNKQLATYLKTAYRRLGKKPKDLHQKPDILATLLPTIFALLFSYFCGLIFGWQLGQTIGLTSLILYFLFLCKSIRIVLYGGLKKRWKFIQPIAETLLRYARSWRLVVNIIFYKPQKQTTIPSNIRLLPVSLKLGTMESSWDAAFRLSEKMWQAATSKYSKTSVYLQYASEDADCPIERRCRKSCCLPAWFCVILGILSLLTLFTALRIYTDSGNNVTQYKLGSKITFIAAAIIELFIIISLLTTVYKPIIRLAKVKKRFQALKKERNELLLSNQESRGDTKTSLLSADDDLIEDQSSSSIDSMTGHKNHSHSVQVPRSLISPKQAQDYLLRNGLDSLEKDERIDARLEGRLREEVMATCHTLHRLDARNDRQTRFLLSIDATAVSANPTTAPQRLAEFSGLLNRLFTLSPQGESGILWSLDDAKDLNEPTDSINSKRLKESTPNVPNIIILLVCKQNISPPCDTRSESQPICDFWQNALDACHLTIFIDEPTEGPPQTQVGNNNIIESHHSTKTNHCTDSRYPLAVWPSFLSFPDFFVEEHPLADINLCKLKYLLIQMAFLGRMLKTSENQTNWSTLLEVATTWICLLVHWPFHTAWLSLFLEEHYFSGRAGQTVRQRIRNSGITGSGGDSSDEDENTASTTSQPVLPEDTLPMLYSRVLERLAPALLACRSRGETRSSQIQSPASHRSHSSSGRWQNTTGGGGSQASAALQLSELASRDCGPARLAALLRYRARARNTNPGINNVQPNIFVCHLVAVMASSQLMNPKTRIRIQVHRSLQSLRDREPELLSTSINPPKTVGPCPVRLKNGLPRKLLSKMTVDDVCRLVDDMTDLYSNHCHPRSSSNSESTSDTLNDDIRRQTTPQSISRSTSIAAYLLRLRALNISGAVLTVCSLNESLRREIGMTFGDWQLFSSLINHLKILESGNRPNLQMPLPPQHNCQCVRSMGDLASIHHTHWHHTHQVQHGSSRPNHNTWTSESILGAATRWRHGNESSPSPINGGSCASSSSSSIVSGSCASDPNWRGQPSSIQEETCHLSGGSCSVYSAELSCSISSSEDTVPSNASSPSLSSLHSSTLYGEAPSQSKIPSKHRRYDVDV</sequence>
<feature type="region of interest" description="Disordered" evidence="1">
    <location>
        <begin position="476"/>
        <end position="497"/>
    </location>
</feature>
<feature type="region of interest" description="Disordered" evidence="1">
    <location>
        <begin position="854"/>
        <end position="887"/>
    </location>
</feature>
<feature type="transmembrane region" description="Helical" evidence="2">
    <location>
        <begin position="405"/>
        <end position="426"/>
    </location>
</feature>
<evidence type="ECO:0000313" key="4">
    <source>
        <dbReference type="EMBL" id="VDL60269.1"/>
    </source>
</evidence>
<evidence type="ECO:0000259" key="3">
    <source>
        <dbReference type="Pfam" id="PF23307"/>
    </source>
</evidence>
<feature type="transmembrane region" description="Helical" evidence="2">
    <location>
        <begin position="238"/>
        <end position="258"/>
    </location>
</feature>
<reference evidence="4 5" key="2">
    <citation type="submission" date="2018-11" db="EMBL/GenBank/DDBJ databases">
        <authorList>
            <consortium name="Pathogen Informatics"/>
        </authorList>
    </citation>
    <scope>NUCLEOTIDE SEQUENCE [LARGE SCALE GENOMIC DNA]</scope>
</reference>
<feature type="compositionally biased region" description="Polar residues" evidence="1">
    <location>
        <begin position="1"/>
        <end position="11"/>
    </location>
</feature>
<evidence type="ECO:0000313" key="6">
    <source>
        <dbReference type="WBParaSite" id="HDID_0000795301-mRNA-1"/>
    </source>
</evidence>
<dbReference type="InterPro" id="IPR057092">
    <property type="entry name" value="SAM_KIDINS220"/>
</dbReference>
<keyword evidence="2" id="KW-0812">Transmembrane</keyword>